<organism evidence="1 2">
    <name type="scientific">Streptomyces violaceolatus</name>
    <dbReference type="NCBI Taxonomy" id="67378"/>
    <lineage>
        <taxon>Bacteria</taxon>
        <taxon>Bacillati</taxon>
        <taxon>Actinomycetota</taxon>
        <taxon>Actinomycetes</taxon>
        <taxon>Kitasatosporales</taxon>
        <taxon>Streptomycetaceae</taxon>
        <taxon>Streptomyces</taxon>
        <taxon>Streptomyces violaceoruber group</taxon>
    </lineage>
</organism>
<proteinExistence type="predicted"/>
<dbReference type="Proteomes" id="UP001499989">
    <property type="component" value="Unassembled WGS sequence"/>
</dbReference>
<evidence type="ECO:0000313" key="2">
    <source>
        <dbReference type="Proteomes" id="UP001499989"/>
    </source>
</evidence>
<name>A0ABN3SLJ1_9ACTN</name>
<dbReference type="EMBL" id="BAAASK010000005">
    <property type="protein sequence ID" value="GAA2680402.1"/>
    <property type="molecule type" value="Genomic_DNA"/>
</dbReference>
<sequence>MDGASHGHPCRAGWLIVCSPAGVRPPRAAEVAVTRMDPERYWSRPNRCLLECVSGVQAGRPIMYEMCVGPEKAGGALVWHVLSKQAAATLCGQQLRERIEASDGERARHCPDCMASFEKLMATTPC</sequence>
<reference evidence="1 2" key="1">
    <citation type="journal article" date="2019" name="Int. J. Syst. Evol. Microbiol.">
        <title>The Global Catalogue of Microorganisms (GCM) 10K type strain sequencing project: providing services to taxonomists for standard genome sequencing and annotation.</title>
        <authorList>
            <consortium name="The Broad Institute Genomics Platform"/>
            <consortium name="The Broad Institute Genome Sequencing Center for Infectious Disease"/>
            <person name="Wu L."/>
            <person name="Ma J."/>
        </authorList>
    </citation>
    <scope>NUCLEOTIDE SEQUENCE [LARGE SCALE GENOMIC DNA]</scope>
    <source>
        <strain evidence="1 2">JCM 4531</strain>
    </source>
</reference>
<evidence type="ECO:0000313" key="1">
    <source>
        <dbReference type="EMBL" id="GAA2680402.1"/>
    </source>
</evidence>
<protein>
    <submittedName>
        <fullName evidence="1">Uncharacterized protein</fullName>
    </submittedName>
</protein>
<comment type="caution">
    <text evidence="1">The sequence shown here is derived from an EMBL/GenBank/DDBJ whole genome shotgun (WGS) entry which is preliminary data.</text>
</comment>
<gene>
    <name evidence="1" type="ORF">GCM10010310_27490</name>
</gene>
<keyword evidence="2" id="KW-1185">Reference proteome</keyword>
<accession>A0ABN3SLJ1</accession>